<dbReference type="Proteomes" id="UP001054837">
    <property type="component" value="Unassembled WGS sequence"/>
</dbReference>
<comment type="caution">
    <text evidence="1">The sequence shown here is derived from an EMBL/GenBank/DDBJ whole genome shotgun (WGS) entry which is preliminary data.</text>
</comment>
<evidence type="ECO:0000313" key="1">
    <source>
        <dbReference type="EMBL" id="GIX98988.1"/>
    </source>
</evidence>
<organism evidence="1 2">
    <name type="scientific">Caerostris darwini</name>
    <dbReference type="NCBI Taxonomy" id="1538125"/>
    <lineage>
        <taxon>Eukaryota</taxon>
        <taxon>Metazoa</taxon>
        <taxon>Ecdysozoa</taxon>
        <taxon>Arthropoda</taxon>
        <taxon>Chelicerata</taxon>
        <taxon>Arachnida</taxon>
        <taxon>Araneae</taxon>
        <taxon>Araneomorphae</taxon>
        <taxon>Entelegynae</taxon>
        <taxon>Araneoidea</taxon>
        <taxon>Araneidae</taxon>
        <taxon>Caerostris</taxon>
    </lineage>
</organism>
<dbReference type="AlphaFoldDB" id="A0AAV4PS72"/>
<dbReference type="EMBL" id="BPLQ01003263">
    <property type="protein sequence ID" value="GIX98988.1"/>
    <property type="molecule type" value="Genomic_DNA"/>
</dbReference>
<accession>A0AAV4PS72</accession>
<keyword evidence="2" id="KW-1185">Reference proteome</keyword>
<gene>
    <name evidence="1" type="primary">Ir93a</name>
    <name evidence="1" type="ORF">CDAR_518721</name>
</gene>
<evidence type="ECO:0000313" key="2">
    <source>
        <dbReference type="Proteomes" id="UP001054837"/>
    </source>
</evidence>
<reference evidence="1 2" key="1">
    <citation type="submission" date="2021-06" db="EMBL/GenBank/DDBJ databases">
        <title>Caerostris darwini draft genome.</title>
        <authorList>
            <person name="Kono N."/>
            <person name="Arakawa K."/>
        </authorList>
    </citation>
    <scope>NUCLEOTIDE SEQUENCE [LARGE SCALE GENOMIC DNA]</scope>
</reference>
<keyword evidence="1" id="KW-0675">Receptor</keyword>
<protein>
    <submittedName>
        <fullName evidence="1">Ionotropic receptor 93a</fullName>
    </submittedName>
</protein>
<name>A0AAV4PS72_9ARAC</name>
<sequence length="249" mass="27865">MYNNSCNFPVKFFFQKISKSVLQSVSFTAPIVEPFVAQAGTEDARANILELEGTLQDTLGGNDELLFTKNIKYTNLGDLLMSYSEKAEEISGIVSVVKCSSYKDDIEVMQTSFPSTMSLIILERGCPRPPPKIGFGIPYLNNMLDIVPFMVDIRSDNRILDKWDDIIILHDNTIDLNSLEALVSMLQTMGIRKRSTTLTIYNVCQAGSCEDMSVTIQESLTPYSVIDFPKNFLILSTGKAFRKIIEQVS</sequence>
<proteinExistence type="predicted"/>